<name>A0A327WHG5_LARAB</name>
<dbReference type="SMART" id="SM00388">
    <property type="entry name" value="HisKA"/>
    <property type="match status" value="1"/>
</dbReference>
<accession>A0A327WHG5</accession>
<evidence type="ECO:0000256" key="10">
    <source>
        <dbReference type="ARBA" id="ARBA00023136"/>
    </source>
</evidence>
<reference evidence="14 15" key="1">
    <citation type="submission" date="2018-06" db="EMBL/GenBank/DDBJ databases">
        <title>Genomic Encyclopedia of Archaeal and Bacterial Type Strains, Phase II (KMG-II): from individual species to whole genera.</title>
        <authorList>
            <person name="Goeker M."/>
        </authorList>
    </citation>
    <scope>NUCLEOTIDE SEQUENCE [LARGE SCALE GENOMIC DNA]</scope>
    <source>
        <strain evidence="14 15">DSM 21851</strain>
    </source>
</reference>
<dbReference type="SUPFAM" id="SSF55874">
    <property type="entry name" value="ATPase domain of HSP90 chaperone/DNA topoisomerase II/histidine kinase"/>
    <property type="match status" value="1"/>
</dbReference>
<feature type="domain" description="Histidine kinase" evidence="12">
    <location>
        <begin position="242"/>
        <end position="461"/>
    </location>
</feature>
<dbReference type="FunFam" id="1.10.287.130:FF:000001">
    <property type="entry name" value="Two-component sensor histidine kinase"/>
    <property type="match status" value="1"/>
</dbReference>
<comment type="subcellular location">
    <subcellularLocation>
        <location evidence="2">Membrane</location>
    </subcellularLocation>
</comment>
<dbReference type="PROSITE" id="PS50885">
    <property type="entry name" value="HAMP"/>
    <property type="match status" value="1"/>
</dbReference>
<dbReference type="OrthoDB" id="913606at2"/>
<evidence type="ECO:0000256" key="9">
    <source>
        <dbReference type="ARBA" id="ARBA00023012"/>
    </source>
</evidence>
<dbReference type="InterPro" id="IPR003660">
    <property type="entry name" value="HAMP_dom"/>
</dbReference>
<evidence type="ECO:0000313" key="14">
    <source>
        <dbReference type="EMBL" id="RAJ91002.1"/>
    </source>
</evidence>
<dbReference type="GO" id="GO:0005886">
    <property type="term" value="C:plasma membrane"/>
    <property type="evidence" value="ECO:0007669"/>
    <property type="project" value="TreeGrafter"/>
</dbReference>
<protein>
    <recommendedName>
        <fullName evidence="3">histidine kinase</fullName>
        <ecNumber evidence="3">2.7.13.3</ecNumber>
    </recommendedName>
</protein>
<evidence type="ECO:0000259" key="12">
    <source>
        <dbReference type="PROSITE" id="PS50109"/>
    </source>
</evidence>
<evidence type="ECO:0000256" key="11">
    <source>
        <dbReference type="SAM" id="Phobius"/>
    </source>
</evidence>
<proteinExistence type="predicted"/>
<dbReference type="EMBL" id="QLMC01000010">
    <property type="protein sequence ID" value="RAJ91002.1"/>
    <property type="molecule type" value="Genomic_DNA"/>
</dbReference>
<evidence type="ECO:0000256" key="7">
    <source>
        <dbReference type="ARBA" id="ARBA00022777"/>
    </source>
</evidence>
<dbReference type="InterPro" id="IPR003661">
    <property type="entry name" value="HisK_dim/P_dom"/>
</dbReference>
<feature type="transmembrane region" description="Helical" evidence="11">
    <location>
        <begin position="160"/>
        <end position="179"/>
    </location>
</feature>
<dbReference type="Gene3D" id="3.30.565.10">
    <property type="entry name" value="Histidine kinase-like ATPase, C-terminal domain"/>
    <property type="match status" value="1"/>
</dbReference>
<dbReference type="SUPFAM" id="SSF47384">
    <property type="entry name" value="Homodimeric domain of signal transducing histidine kinase"/>
    <property type="match status" value="1"/>
</dbReference>
<keyword evidence="9" id="KW-0902">Two-component regulatory system</keyword>
<dbReference type="Proteomes" id="UP000248790">
    <property type="component" value="Unassembled WGS sequence"/>
</dbReference>
<dbReference type="Pfam" id="PF02518">
    <property type="entry name" value="HATPase_c"/>
    <property type="match status" value="1"/>
</dbReference>
<dbReference type="InterPro" id="IPR050428">
    <property type="entry name" value="TCS_sensor_his_kinase"/>
</dbReference>
<dbReference type="EC" id="2.7.13.3" evidence="3"/>
<feature type="transmembrane region" description="Helical" evidence="11">
    <location>
        <begin position="7"/>
        <end position="27"/>
    </location>
</feature>
<dbReference type="Gene3D" id="1.10.287.130">
    <property type="match status" value="1"/>
</dbReference>
<keyword evidence="8 11" id="KW-1133">Transmembrane helix</keyword>
<dbReference type="SMART" id="SM00387">
    <property type="entry name" value="HATPase_c"/>
    <property type="match status" value="1"/>
</dbReference>
<dbReference type="RefSeq" id="WP_111631352.1">
    <property type="nucleotide sequence ID" value="NZ_QLMC01000010.1"/>
</dbReference>
<evidence type="ECO:0000256" key="2">
    <source>
        <dbReference type="ARBA" id="ARBA00004370"/>
    </source>
</evidence>
<feature type="domain" description="HAMP" evidence="13">
    <location>
        <begin position="181"/>
        <end position="234"/>
    </location>
</feature>
<dbReference type="Gene3D" id="6.10.340.10">
    <property type="match status" value="1"/>
</dbReference>
<keyword evidence="6 11" id="KW-0812">Transmembrane</keyword>
<evidence type="ECO:0000256" key="1">
    <source>
        <dbReference type="ARBA" id="ARBA00000085"/>
    </source>
</evidence>
<organism evidence="14 15">
    <name type="scientific">Larkinella arboricola</name>
    <dbReference type="NCBI Taxonomy" id="643671"/>
    <lineage>
        <taxon>Bacteria</taxon>
        <taxon>Pseudomonadati</taxon>
        <taxon>Bacteroidota</taxon>
        <taxon>Cytophagia</taxon>
        <taxon>Cytophagales</taxon>
        <taxon>Spirosomataceae</taxon>
        <taxon>Larkinella</taxon>
    </lineage>
</organism>
<keyword evidence="10 11" id="KW-0472">Membrane</keyword>
<dbReference type="InterPro" id="IPR036097">
    <property type="entry name" value="HisK_dim/P_sf"/>
</dbReference>
<dbReference type="GO" id="GO:0000155">
    <property type="term" value="F:phosphorelay sensor kinase activity"/>
    <property type="evidence" value="ECO:0007669"/>
    <property type="project" value="InterPro"/>
</dbReference>
<gene>
    <name evidence="14" type="ORF">LX87_05343</name>
</gene>
<keyword evidence="15" id="KW-1185">Reference proteome</keyword>
<evidence type="ECO:0000256" key="4">
    <source>
        <dbReference type="ARBA" id="ARBA00022553"/>
    </source>
</evidence>
<dbReference type="CDD" id="cd00082">
    <property type="entry name" value="HisKA"/>
    <property type="match status" value="1"/>
</dbReference>
<keyword evidence="5" id="KW-0808">Transferase</keyword>
<dbReference type="PROSITE" id="PS50109">
    <property type="entry name" value="HIS_KIN"/>
    <property type="match status" value="1"/>
</dbReference>
<evidence type="ECO:0000256" key="5">
    <source>
        <dbReference type="ARBA" id="ARBA00022679"/>
    </source>
</evidence>
<keyword evidence="7 14" id="KW-0418">Kinase</keyword>
<dbReference type="InterPro" id="IPR004358">
    <property type="entry name" value="Sig_transdc_His_kin-like_C"/>
</dbReference>
<dbReference type="PANTHER" id="PTHR45436">
    <property type="entry name" value="SENSOR HISTIDINE KINASE YKOH"/>
    <property type="match status" value="1"/>
</dbReference>
<sequence>MQIKHKLILWFASLVAVILLIFSVYVYSTYTTFRQRAIEDRLERKARVTEQLLTLQGTVAGSVITSMPEQVEWVYSPTDSLIYASQDTNDFVPDREFRDRVRRQRLIRFNYTSPGHIYPKDGVALTYPGQAPSPDGREYVAIVTAYDQDGYQRQKQLRDLFMLGNALAIGLVILAGYLFSRQALSPLVHLIRQINAPPTGASPFRLRTENPGDEVGVLAQAFNDLLDRQERLVENQRSFIAQASHELRTPLTTIKGWLETSMTYDSDPDSLKRGMAQAVTELDKLTTLSNGLLQLARIEEVDARIDRQPLELLEVVLDAADTLGQQRPGQTLSVQVSDGILEQPTPITLLGNAYLLRTALLNLLDNAVKYSGEKPVLLSVDMHTDQRVCIRIEDQGIGLKPSEEERVFLPLVRGTNVASIEGFGIGLTLAQRIVTLHGGVLRLQARQEGGTTAEVTLPLPADPASSNVF</sequence>
<dbReference type="InterPro" id="IPR036890">
    <property type="entry name" value="HATPase_C_sf"/>
</dbReference>
<dbReference type="AlphaFoldDB" id="A0A327WHG5"/>
<dbReference type="PRINTS" id="PR00344">
    <property type="entry name" value="BCTRLSENSOR"/>
</dbReference>
<evidence type="ECO:0000259" key="13">
    <source>
        <dbReference type="PROSITE" id="PS50885"/>
    </source>
</evidence>
<evidence type="ECO:0000256" key="3">
    <source>
        <dbReference type="ARBA" id="ARBA00012438"/>
    </source>
</evidence>
<dbReference type="Pfam" id="PF00512">
    <property type="entry name" value="HisKA"/>
    <property type="match status" value="1"/>
</dbReference>
<comment type="catalytic activity">
    <reaction evidence="1">
        <text>ATP + protein L-histidine = ADP + protein N-phospho-L-histidine.</text>
        <dbReference type="EC" id="2.7.13.3"/>
    </reaction>
</comment>
<dbReference type="PANTHER" id="PTHR45436:SF5">
    <property type="entry name" value="SENSOR HISTIDINE KINASE TRCS"/>
    <property type="match status" value="1"/>
</dbReference>
<evidence type="ECO:0000256" key="6">
    <source>
        <dbReference type="ARBA" id="ARBA00022692"/>
    </source>
</evidence>
<keyword evidence="4" id="KW-0597">Phosphoprotein</keyword>
<evidence type="ECO:0000313" key="15">
    <source>
        <dbReference type="Proteomes" id="UP000248790"/>
    </source>
</evidence>
<dbReference type="InterPro" id="IPR003594">
    <property type="entry name" value="HATPase_dom"/>
</dbReference>
<evidence type="ECO:0000256" key="8">
    <source>
        <dbReference type="ARBA" id="ARBA00022989"/>
    </source>
</evidence>
<comment type="caution">
    <text evidence="14">The sequence shown here is derived from an EMBL/GenBank/DDBJ whole genome shotgun (WGS) entry which is preliminary data.</text>
</comment>
<dbReference type="InterPro" id="IPR005467">
    <property type="entry name" value="His_kinase_dom"/>
</dbReference>